<proteinExistence type="inferred from homology"/>
<reference evidence="6 7" key="1">
    <citation type="journal article" date="2014" name="Mol. Ecol.">
        <title>Evolution of Synechococcus.</title>
        <authorList>
            <person name="Dvorak P."/>
            <person name="Casamatta D."/>
            <person name="Hasler P."/>
            <person name="Poulickova A."/>
            <person name="Ondrej V."/>
            <person name="Sanges R."/>
        </authorList>
    </citation>
    <scope>NUCLEOTIDE SEQUENCE [LARGE SCALE GENOMIC DNA]</scope>
    <source>
        <strain evidence="6 7">CAUP A 1101</strain>
    </source>
</reference>
<comment type="subcellular location">
    <subcellularLocation>
        <location evidence="5">Cell membrane</location>
        <topology evidence="5">Multi-pass membrane protein</topology>
    </subcellularLocation>
</comment>
<keyword evidence="3 5" id="KW-1133">Transmembrane helix</keyword>
<dbReference type="GO" id="GO:0005886">
    <property type="term" value="C:plasma membrane"/>
    <property type="evidence" value="ECO:0007669"/>
    <property type="project" value="UniProtKB-SubCell"/>
</dbReference>
<dbReference type="GO" id="GO:0005576">
    <property type="term" value="C:extracellular region"/>
    <property type="evidence" value="ECO:0007669"/>
    <property type="project" value="TreeGrafter"/>
</dbReference>
<evidence type="ECO:0000256" key="3">
    <source>
        <dbReference type="ARBA" id="ARBA00022989"/>
    </source>
</evidence>
<evidence type="ECO:0000256" key="2">
    <source>
        <dbReference type="ARBA" id="ARBA00022692"/>
    </source>
</evidence>
<evidence type="ECO:0000256" key="5">
    <source>
        <dbReference type="HAMAP-Rule" id="MF_01600"/>
    </source>
</evidence>
<dbReference type="OrthoDB" id="9763654at2"/>
<keyword evidence="2 5" id="KW-0812">Transmembrane</keyword>
<feature type="transmembrane region" description="Helical" evidence="5">
    <location>
        <begin position="234"/>
        <end position="253"/>
    </location>
</feature>
<dbReference type="Proteomes" id="UP000030170">
    <property type="component" value="Unassembled WGS sequence"/>
</dbReference>
<feature type="transmembrane region" description="Helical" evidence="5">
    <location>
        <begin position="54"/>
        <end position="75"/>
    </location>
</feature>
<keyword evidence="4 5" id="KW-0472">Membrane</keyword>
<sequence>MPIWLKSWRWLWWLGVLLLGLWVGIDLIARFLVEIWWFQEVGYLPVLWRRLQTQAGLWTIATGITAVFLLGNLVLAHRWHHPSTSDTGKMGQGMGLGWLLPLTLVLGLVVGMLLFHNAQIAASYWHPDPQGLSPPLASRLRPGLVWQMVSQFPHHPWQPIVLAGLAIALVVYPHLLLWAIALILSLGLGWLLSEQWMTVLQSLHPTDFGQFDPVFNRPISFYVFKLPLGEVLTFWWVEISVYGFVSTLLIYLLSRDSLSQGRFPGFSGVQQRHLSTLGSILMLSLAVSYGLSRYELLFSGQGVLYGASFTDLHVNLPIYTLLSLLAGAIALVLGWRAGVGYRQAAAGQLLALIGAYWVMAGGLSLLVPSVIQRLVVQPNELAQERPYLQRSIALTRRAFALDAIEAEIFTPKATLTPSDLQANHLTIDNIRLWDTRPLLATNRQLQQIRPYYQFPDADIDRYILQEDPTTLKAAINQQVLISARELDYRAIPKAAQTWVNQHLVYTHGYGYTLNPVNRVAPGGLPYYFVQDIGATPTANSQQGLATNRDRLAVSIPINYPRIYYGEITDNYVMTGTRVQELDYPSGNENVYNTYHGLGGIPLGSRWRRWVVAQVLRDWQMLLTRDFTPQSKLLFRRSIKQRIQAIAPFLRYDSNPYLVTAQIPPTPTTPANSSYLYWIIDAYTTSDRYPYADPGQGSFNYIRNSVKVVVDAYNGRVDFYIADPSDPMIQTWAAIFPDLFKPLSALPAPLRLHLRYPEDLFRIQAQQLLIYHMTDPQVFYNREDLWQVATEIYGTKPKLVDPYYLIMRLPTAETAEFILLMPFTPNQRSNMIAWLAARSDGAHYGKLLLYQFPKQQLVYGPEQIEARINQDPLISQQISLWNREGSRVLQGNLLVIPIDHSLLYVEPLYLEAEQNSLPTLARVIIAYENQIVMRETLEQALQAIFPVSPAP</sequence>
<feature type="transmembrane region" description="Helical" evidence="5">
    <location>
        <begin position="12"/>
        <end position="33"/>
    </location>
</feature>
<keyword evidence="7" id="KW-1185">Reference proteome</keyword>
<feature type="transmembrane region" description="Helical" evidence="5">
    <location>
        <begin position="274"/>
        <end position="292"/>
    </location>
</feature>
<organism evidence="6 7">
    <name type="scientific">Neosynechococcus sphagnicola sy1</name>
    <dbReference type="NCBI Taxonomy" id="1497020"/>
    <lineage>
        <taxon>Bacteria</taxon>
        <taxon>Bacillati</taxon>
        <taxon>Cyanobacteriota</taxon>
        <taxon>Cyanophyceae</taxon>
        <taxon>Neosynechococcales</taxon>
        <taxon>Neosynechococcaceae</taxon>
        <taxon>Neosynechococcus</taxon>
    </lineage>
</organism>
<dbReference type="PANTHER" id="PTHR39344">
    <property type="entry name" value="UPF0182 PROTEIN SLL1060"/>
    <property type="match status" value="1"/>
</dbReference>
<keyword evidence="1 5" id="KW-1003">Cell membrane</keyword>
<dbReference type="NCBIfam" id="NF002707">
    <property type="entry name" value="PRK02509.1"/>
    <property type="match status" value="1"/>
</dbReference>
<evidence type="ECO:0000313" key="7">
    <source>
        <dbReference type="Proteomes" id="UP000030170"/>
    </source>
</evidence>
<feature type="transmembrane region" description="Helical" evidence="5">
    <location>
        <begin position="312"/>
        <end position="337"/>
    </location>
</feature>
<accession>A0A098TME3</accession>
<gene>
    <name evidence="6" type="ORF">DO97_03025</name>
</gene>
<feature type="transmembrane region" description="Helical" evidence="5">
    <location>
        <begin position="160"/>
        <end position="192"/>
    </location>
</feature>
<dbReference type="InterPro" id="IPR005372">
    <property type="entry name" value="UPF0182"/>
</dbReference>
<feature type="transmembrane region" description="Helical" evidence="5">
    <location>
        <begin position="349"/>
        <end position="371"/>
    </location>
</feature>
<evidence type="ECO:0000313" key="6">
    <source>
        <dbReference type="EMBL" id="KGF73027.1"/>
    </source>
</evidence>
<feature type="transmembrane region" description="Helical" evidence="5">
    <location>
        <begin position="95"/>
        <end position="115"/>
    </location>
</feature>
<dbReference type="AlphaFoldDB" id="A0A098TME3"/>
<dbReference type="HAMAP" id="MF_01600">
    <property type="entry name" value="UPF0182"/>
    <property type="match status" value="1"/>
</dbReference>
<dbReference type="RefSeq" id="WP_052128521.1">
    <property type="nucleotide sequence ID" value="NZ_JJML01000016.1"/>
</dbReference>
<evidence type="ECO:0000256" key="1">
    <source>
        <dbReference type="ARBA" id="ARBA00022475"/>
    </source>
</evidence>
<dbReference type="EMBL" id="JJML01000016">
    <property type="protein sequence ID" value="KGF73027.1"/>
    <property type="molecule type" value="Genomic_DNA"/>
</dbReference>
<protein>
    <recommendedName>
        <fullName evidence="5">UPF0182 protein DO97_03025</fullName>
    </recommendedName>
</protein>
<comment type="caution">
    <text evidence="6">The sequence shown here is derived from an EMBL/GenBank/DDBJ whole genome shotgun (WGS) entry which is preliminary data.</text>
</comment>
<dbReference type="Pfam" id="PF03699">
    <property type="entry name" value="UPF0182"/>
    <property type="match status" value="1"/>
</dbReference>
<dbReference type="PANTHER" id="PTHR39344:SF1">
    <property type="entry name" value="UPF0182 PROTEIN SLL1060"/>
    <property type="match status" value="1"/>
</dbReference>
<comment type="similarity">
    <text evidence="5">Belongs to the UPF0182 family.</text>
</comment>
<evidence type="ECO:0000256" key="4">
    <source>
        <dbReference type="ARBA" id="ARBA00023136"/>
    </source>
</evidence>
<name>A0A098TME3_9CYAN</name>